<dbReference type="EMBL" id="JAHDVG010000487">
    <property type="protein sequence ID" value="KAH1166984.1"/>
    <property type="molecule type" value="Genomic_DNA"/>
</dbReference>
<feature type="region of interest" description="Disordered" evidence="1">
    <location>
        <begin position="26"/>
        <end position="66"/>
    </location>
</feature>
<sequence>MALTVPFPPPWQYWAPWAPFPPQHTCYSTSTRRHRPDNITQLPAPSHPQDQLNPAPDPVPTEIPTE</sequence>
<gene>
    <name evidence="2" type="ORF">KIL84_016156</name>
</gene>
<dbReference type="AlphaFoldDB" id="A0A9D3WS53"/>
<name>A0A9D3WS53_9SAUR</name>
<protein>
    <submittedName>
        <fullName evidence="2">Uncharacterized protein</fullName>
    </submittedName>
</protein>
<proteinExistence type="predicted"/>
<feature type="compositionally biased region" description="Pro residues" evidence="1">
    <location>
        <begin position="55"/>
        <end position="66"/>
    </location>
</feature>
<dbReference type="Proteomes" id="UP000827986">
    <property type="component" value="Unassembled WGS sequence"/>
</dbReference>
<comment type="caution">
    <text evidence="2">The sequence shown here is derived from an EMBL/GenBank/DDBJ whole genome shotgun (WGS) entry which is preliminary data.</text>
</comment>
<feature type="compositionally biased region" description="Polar residues" evidence="1">
    <location>
        <begin position="38"/>
        <end position="52"/>
    </location>
</feature>
<keyword evidence="3" id="KW-1185">Reference proteome</keyword>
<evidence type="ECO:0000313" key="3">
    <source>
        <dbReference type="Proteomes" id="UP000827986"/>
    </source>
</evidence>
<feature type="non-terminal residue" evidence="2">
    <location>
        <position position="66"/>
    </location>
</feature>
<organism evidence="2 3">
    <name type="scientific">Mauremys mutica</name>
    <name type="common">yellowpond turtle</name>
    <dbReference type="NCBI Taxonomy" id="74926"/>
    <lineage>
        <taxon>Eukaryota</taxon>
        <taxon>Metazoa</taxon>
        <taxon>Chordata</taxon>
        <taxon>Craniata</taxon>
        <taxon>Vertebrata</taxon>
        <taxon>Euteleostomi</taxon>
        <taxon>Archelosauria</taxon>
        <taxon>Testudinata</taxon>
        <taxon>Testudines</taxon>
        <taxon>Cryptodira</taxon>
        <taxon>Durocryptodira</taxon>
        <taxon>Testudinoidea</taxon>
        <taxon>Geoemydidae</taxon>
        <taxon>Geoemydinae</taxon>
        <taxon>Mauremys</taxon>
    </lineage>
</organism>
<evidence type="ECO:0000256" key="1">
    <source>
        <dbReference type="SAM" id="MobiDB-lite"/>
    </source>
</evidence>
<accession>A0A9D3WS53</accession>
<evidence type="ECO:0000313" key="2">
    <source>
        <dbReference type="EMBL" id="KAH1166984.1"/>
    </source>
</evidence>
<reference evidence="2" key="1">
    <citation type="submission" date="2021-09" db="EMBL/GenBank/DDBJ databases">
        <title>The genome of Mauremys mutica provides insights into the evolution of semi-aquatic lifestyle.</title>
        <authorList>
            <person name="Gong S."/>
            <person name="Gao Y."/>
        </authorList>
    </citation>
    <scope>NUCLEOTIDE SEQUENCE</scope>
    <source>
        <strain evidence="2">MM-2020</strain>
        <tissue evidence="2">Muscle</tissue>
    </source>
</reference>